<gene>
    <name evidence="2" type="ORF">B0T22DRAFT_446450</name>
</gene>
<proteinExistence type="predicted"/>
<reference evidence="2" key="1">
    <citation type="journal article" date="2023" name="Mol. Phylogenet. Evol.">
        <title>Genome-scale phylogeny and comparative genomics of the fungal order Sordariales.</title>
        <authorList>
            <person name="Hensen N."/>
            <person name="Bonometti L."/>
            <person name="Westerberg I."/>
            <person name="Brannstrom I.O."/>
            <person name="Guillou S."/>
            <person name="Cros-Aarteil S."/>
            <person name="Calhoun S."/>
            <person name="Haridas S."/>
            <person name="Kuo A."/>
            <person name="Mondo S."/>
            <person name="Pangilinan J."/>
            <person name="Riley R."/>
            <person name="LaButti K."/>
            <person name="Andreopoulos B."/>
            <person name="Lipzen A."/>
            <person name="Chen C."/>
            <person name="Yan M."/>
            <person name="Daum C."/>
            <person name="Ng V."/>
            <person name="Clum A."/>
            <person name="Steindorff A."/>
            <person name="Ohm R.A."/>
            <person name="Martin F."/>
            <person name="Silar P."/>
            <person name="Natvig D.O."/>
            <person name="Lalanne C."/>
            <person name="Gautier V."/>
            <person name="Ament-Velasquez S.L."/>
            <person name="Kruys A."/>
            <person name="Hutchinson M.I."/>
            <person name="Powell A.J."/>
            <person name="Barry K."/>
            <person name="Miller A.N."/>
            <person name="Grigoriev I.V."/>
            <person name="Debuchy R."/>
            <person name="Gladieux P."/>
            <person name="Hiltunen Thoren M."/>
            <person name="Johannesson H."/>
        </authorList>
    </citation>
    <scope>NUCLEOTIDE SEQUENCE</scope>
    <source>
        <strain evidence="2">CBS 314.62</strain>
    </source>
</reference>
<dbReference type="Proteomes" id="UP001270362">
    <property type="component" value="Unassembled WGS sequence"/>
</dbReference>
<organism evidence="2 3">
    <name type="scientific">Podospora appendiculata</name>
    <dbReference type="NCBI Taxonomy" id="314037"/>
    <lineage>
        <taxon>Eukaryota</taxon>
        <taxon>Fungi</taxon>
        <taxon>Dikarya</taxon>
        <taxon>Ascomycota</taxon>
        <taxon>Pezizomycotina</taxon>
        <taxon>Sordariomycetes</taxon>
        <taxon>Sordariomycetidae</taxon>
        <taxon>Sordariales</taxon>
        <taxon>Podosporaceae</taxon>
        <taxon>Podospora</taxon>
    </lineage>
</organism>
<keyword evidence="3" id="KW-1185">Reference proteome</keyword>
<dbReference type="AlphaFoldDB" id="A0AAE0XEQ8"/>
<evidence type="ECO:0000313" key="3">
    <source>
        <dbReference type="Proteomes" id="UP001270362"/>
    </source>
</evidence>
<evidence type="ECO:0000313" key="2">
    <source>
        <dbReference type="EMBL" id="KAK3692113.1"/>
    </source>
</evidence>
<sequence>MIPSPACHCPALLSLGRQSILPFFALLATDLSSRPRLLSVTYTQRESEAPPPPSNNQPPTPKGKKKMLTKALLLALAATPLSLAHVLIPRQTDAATAPATAPATEQAPATSPATDATTIAVAPSPSATPTSTTPTINLAACELAIDTLLREFLQIPTPNAALSAYLATETATVHNGCSWVADAPASLSGAMSAYSTDVVSLLGQFTDLVGQVEGCIATGGATVTRQELVTPVFAMAGCTAGGGASSTITTVTSGSASVATATTSTSFRGFPTSTGSNAGAARATGVAVAGVVGVAAAALFGVVGAL</sequence>
<feature type="region of interest" description="Disordered" evidence="1">
    <location>
        <begin position="42"/>
        <end position="65"/>
    </location>
</feature>
<evidence type="ECO:0000256" key="1">
    <source>
        <dbReference type="SAM" id="MobiDB-lite"/>
    </source>
</evidence>
<dbReference type="EMBL" id="JAULSO010000001">
    <property type="protein sequence ID" value="KAK3692113.1"/>
    <property type="molecule type" value="Genomic_DNA"/>
</dbReference>
<comment type="caution">
    <text evidence="2">The sequence shown here is derived from an EMBL/GenBank/DDBJ whole genome shotgun (WGS) entry which is preliminary data.</text>
</comment>
<reference evidence="2" key="2">
    <citation type="submission" date="2023-06" db="EMBL/GenBank/DDBJ databases">
        <authorList>
            <consortium name="Lawrence Berkeley National Laboratory"/>
            <person name="Haridas S."/>
            <person name="Hensen N."/>
            <person name="Bonometti L."/>
            <person name="Westerberg I."/>
            <person name="Brannstrom I.O."/>
            <person name="Guillou S."/>
            <person name="Cros-Aarteil S."/>
            <person name="Calhoun S."/>
            <person name="Kuo A."/>
            <person name="Mondo S."/>
            <person name="Pangilinan J."/>
            <person name="Riley R."/>
            <person name="Labutti K."/>
            <person name="Andreopoulos B."/>
            <person name="Lipzen A."/>
            <person name="Chen C."/>
            <person name="Yanf M."/>
            <person name="Daum C."/>
            <person name="Ng V."/>
            <person name="Clum A."/>
            <person name="Steindorff A."/>
            <person name="Ohm R."/>
            <person name="Martin F."/>
            <person name="Silar P."/>
            <person name="Natvig D."/>
            <person name="Lalanne C."/>
            <person name="Gautier V."/>
            <person name="Ament-Velasquez S.L."/>
            <person name="Kruys A."/>
            <person name="Hutchinson M.I."/>
            <person name="Powell A.J."/>
            <person name="Barry K."/>
            <person name="Miller A.N."/>
            <person name="Grigoriev I.V."/>
            <person name="Debuchy R."/>
            <person name="Gladieux P."/>
            <person name="Thoren M.H."/>
            <person name="Johannesson H."/>
        </authorList>
    </citation>
    <scope>NUCLEOTIDE SEQUENCE</scope>
    <source>
        <strain evidence="2">CBS 314.62</strain>
    </source>
</reference>
<protein>
    <submittedName>
        <fullName evidence="2">Uncharacterized protein</fullName>
    </submittedName>
</protein>
<name>A0AAE0XEQ8_9PEZI</name>
<accession>A0AAE0XEQ8</accession>
<feature type="compositionally biased region" description="Pro residues" evidence="1">
    <location>
        <begin position="49"/>
        <end position="61"/>
    </location>
</feature>